<evidence type="ECO:0000256" key="6">
    <source>
        <dbReference type="ARBA" id="ARBA00022490"/>
    </source>
</evidence>
<dbReference type="EC" id="2.4.2.8" evidence="5 15"/>
<evidence type="ECO:0000256" key="5">
    <source>
        <dbReference type="ARBA" id="ARBA00011895"/>
    </source>
</evidence>
<dbReference type="GO" id="GO:0000166">
    <property type="term" value="F:nucleotide binding"/>
    <property type="evidence" value="ECO:0007669"/>
    <property type="project" value="UniProtKB-KW"/>
</dbReference>
<evidence type="ECO:0000256" key="12">
    <source>
        <dbReference type="ARBA" id="ARBA00022842"/>
    </source>
</evidence>
<evidence type="ECO:0000256" key="13">
    <source>
        <dbReference type="ARBA" id="ARBA00048811"/>
    </source>
</evidence>
<proteinExistence type="inferred from homology"/>
<reference evidence="17 18" key="1">
    <citation type="submission" date="2019-02" db="EMBL/GenBank/DDBJ databases">
        <title>Deep-cultivation of Planctomycetes and their phenomic and genomic characterization uncovers novel biology.</title>
        <authorList>
            <person name="Wiegand S."/>
            <person name="Jogler M."/>
            <person name="Boedeker C."/>
            <person name="Pinto D."/>
            <person name="Vollmers J."/>
            <person name="Rivas-Marin E."/>
            <person name="Kohn T."/>
            <person name="Peeters S.H."/>
            <person name="Heuer A."/>
            <person name="Rast P."/>
            <person name="Oberbeckmann S."/>
            <person name="Bunk B."/>
            <person name="Jeske O."/>
            <person name="Meyerdierks A."/>
            <person name="Storesund J.E."/>
            <person name="Kallscheuer N."/>
            <person name="Luecker S."/>
            <person name="Lage O.M."/>
            <person name="Pohl T."/>
            <person name="Merkel B.J."/>
            <person name="Hornburger P."/>
            <person name="Mueller R.-W."/>
            <person name="Bruemmer F."/>
            <person name="Labrenz M."/>
            <person name="Spormann A.M."/>
            <person name="Op den Camp H."/>
            <person name="Overmann J."/>
            <person name="Amann R."/>
            <person name="Jetten M.S.M."/>
            <person name="Mascher T."/>
            <person name="Medema M.H."/>
            <person name="Devos D.P."/>
            <person name="Kaster A.-K."/>
            <person name="Ovreas L."/>
            <person name="Rohde M."/>
            <person name="Galperin M.Y."/>
            <person name="Jogler C."/>
        </authorList>
    </citation>
    <scope>NUCLEOTIDE SEQUENCE [LARGE SCALE GENOMIC DNA]</scope>
    <source>
        <strain evidence="17 18">Pla110</strain>
    </source>
</reference>
<dbReference type="SUPFAM" id="SSF53271">
    <property type="entry name" value="PRTase-like"/>
    <property type="match status" value="1"/>
</dbReference>
<keyword evidence="10 15" id="KW-0660">Purine salvage</keyword>
<sequence>MKKLIEAAEIEQSVKKLGREIEKWYQGEPLTILGVLTGSVILLSDLVRAVELPIKIGLIQASSYRGASTTRGELIINESLIPNIDNRHVLLLDDIFDTGHTLQKLIPVIEKRKALTVRTAVLLWKQERTEVDFAPDYHCFKIPNEFVVGYGLDYNDEYRHLPFIASLEPDEIED</sequence>
<dbReference type="GO" id="GO:0005829">
    <property type="term" value="C:cytosol"/>
    <property type="evidence" value="ECO:0007669"/>
    <property type="project" value="TreeGrafter"/>
</dbReference>
<keyword evidence="12 15" id="KW-0460">Magnesium</keyword>
<dbReference type="InterPro" id="IPR050408">
    <property type="entry name" value="HGPRT"/>
</dbReference>
<accession>A0A518CRQ0</accession>
<dbReference type="AlphaFoldDB" id="A0A518CRQ0"/>
<dbReference type="Gene3D" id="3.40.50.2020">
    <property type="match status" value="1"/>
</dbReference>
<evidence type="ECO:0000256" key="15">
    <source>
        <dbReference type="RuleBase" id="RU364099"/>
    </source>
</evidence>
<evidence type="ECO:0000256" key="9">
    <source>
        <dbReference type="ARBA" id="ARBA00022723"/>
    </source>
</evidence>
<dbReference type="GO" id="GO:0032263">
    <property type="term" value="P:GMP salvage"/>
    <property type="evidence" value="ECO:0007669"/>
    <property type="project" value="TreeGrafter"/>
</dbReference>
<dbReference type="RefSeq" id="WP_144997652.1">
    <property type="nucleotide sequence ID" value="NZ_CP036281.1"/>
</dbReference>
<dbReference type="GO" id="GO:0032264">
    <property type="term" value="P:IMP salvage"/>
    <property type="evidence" value="ECO:0007669"/>
    <property type="project" value="UniProtKB-UniPathway"/>
</dbReference>
<evidence type="ECO:0000256" key="10">
    <source>
        <dbReference type="ARBA" id="ARBA00022726"/>
    </source>
</evidence>
<keyword evidence="8 15" id="KW-0808">Transferase</keyword>
<evidence type="ECO:0000313" key="18">
    <source>
        <dbReference type="Proteomes" id="UP000317178"/>
    </source>
</evidence>
<dbReference type="GO" id="GO:0052657">
    <property type="term" value="F:guanine phosphoribosyltransferase activity"/>
    <property type="evidence" value="ECO:0007669"/>
    <property type="project" value="RHEA"/>
</dbReference>
<dbReference type="InterPro" id="IPR005904">
    <property type="entry name" value="Hxn_phspho_trans"/>
</dbReference>
<dbReference type="UniPathway" id="UPA00591">
    <property type="reaction ID" value="UER00648"/>
</dbReference>
<dbReference type="Pfam" id="PF00156">
    <property type="entry name" value="Pribosyltran"/>
    <property type="match status" value="1"/>
</dbReference>
<evidence type="ECO:0000313" key="17">
    <source>
        <dbReference type="EMBL" id="QDU81907.1"/>
    </source>
</evidence>
<comment type="catalytic activity">
    <reaction evidence="14">
        <text>IMP + diphosphate = hypoxanthine + 5-phospho-alpha-D-ribose 1-diphosphate</text>
        <dbReference type="Rhea" id="RHEA:17973"/>
        <dbReference type="ChEBI" id="CHEBI:17368"/>
        <dbReference type="ChEBI" id="CHEBI:33019"/>
        <dbReference type="ChEBI" id="CHEBI:58017"/>
        <dbReference type="ChEBI" id="CHEBI:58053"/>
        <dbReference type="EC" id="2.4.2.8"/>
    </reaction>
    <physiologicalReaction direction="right-to-left" evidence="14">
        <dbReference type="Rhea" id="RHEA:17975"/>
    </physiologicalReaction>
</comment>
<dbReference type="CDD" id="cd06223">
    <property type="entry name" value="PRTases_typeI"/>
    <property type="match status" value="1"/>
</dbReference>
<gene>
    <name evidence="17" type="primary">hpt</name>
    <name evidence="17" type="ORF">Pla110_36580</name>
</gene>
<comment type="subcellular location">
    <subcellularLocation>
        <location evidence="2 15">Cytoplasm</location>
    </subcellularLocation>
</comment>
<comment type="catalytic activity">
    <reaction evidence="13">
        <text>GMP + diphosphate = guanine + 5-phospho-alpha-D-ribose 1-diphosphate</text>
        <dbReference type="Rhea" id="RHEA:25424"/>
        <dbReference type="ChEBI" id="CHEBI:16235"/>
        <dbReference type="ChEBI" id="CHEBI:33019"/>
        <dbReference type="ChEBI" id="CHEBI:58017"/>
        <dbReference type="ChEBI" id="CHEBI:58115"/>
        <dbReference type="EC" id="2.4.2.8"/>
    </reaction>
    <physiologicalReaction direction="right-to-left" evidence="13">
        <dbReference type="Rhea" id="RHEA:25426"/>
    </physiologicalReaction>
</comment>
<evidence type="ECO:0000259" key="16">
    <source>
        <dbReference type="Pfam" id="PF00156"/>
    </source>
</evidence>
<evidence type="ECO:0000256" key="7">
    <source>
        <dbReference type="ARBA" id="ARBA00022676"/>
    </source>
</evidence>
<keyword evidence="7 15" id="KW-0328">Glycosyltransferase</keyword>
<dbReference type="PANTHER" id="PTHR43340:SF1">
    <property type="entry name" value="HYPOXANTHINE PHOSPHORIBOSYLTRANSFERASE"/>
    <property type="match status" value="1"/>
</dbReference>
<organism evidence="17 18">
    <name type="scientific">Polystyrenella longa</name>
    <dbReference type="NCBI Taxonomy" id="2528007"/>
    <lineage>
        <taxon>Bacteria</taxon>
        <taxon>Pseudomonadati</taxon>
        <taxon>Planctomycetota</taxon>
        <taxon>Planctomycetia</taxon>
        <taxon>Planctomycetales</taxon>
        <taxon>Planctomycetaceae</taxon>
        <taxon>Polystyrenella</taxon>
    </lineage>
</organism>
<keyword evidence="6 15" id="KW-0963">Cytoplasm</keyword>
<dbReference type="GO" id="GO:0004422">
    <property type="term" value="F:hypoxanthine phosphoribosyltransferase activity"/>
    <property type="evidence" value="ECO:0007669"/>
    <property type="project" value="InterPro"/>
</dbReference>
<keyword evidence="11 15" id="KW-0547">Nucleotide-binding</keyword>
<evidence type="ECO:0000256" key="8">
    <source>
        <dbReference type="ARBA" id="ARBA00022679"/>
    </source>
</evidence>
<dbReference type="Proteomes" id="UP000317178">
    <property type="component" value="Chromosome"/>
</dbReference>
<dbReference type="NCBIfam" id="TIGR01203">
    <property type="entry name" value="HGPRTase"/>
    <property type="match status" value="1"/>
</dbReference>
<dbReference type="GO" id="GO:0000287">
    <property type="term" value="F:magnesium ion binding"/>
    <property type="evidence" value="ECO:0007669"/>
    <property type="project" value="TreeGrafter"/>
</dbReference>
<dbReference type="InterPro" id="IPR000836">
    <property type="entry name" value="PRTase_dom"/>
</dbReference>
<keyword evidence="18" id="KW-1185">Reference proteome</keyword>
<dbReference type="GO" id="GO:0046100">
    <property type="term" value="P:hypoxanthine metabolic process"/>
    <property type="evidence" value="ECO:0007669"/>
    <property type="project" value="TreeGrafter"/>
</dbReference>
<evidence type="ECO:0000256" key="4">
    <source>
        <dbReference type="ARBA" id="ARBA00008391"/>
    </source>
</evidence>
<evidence type="ECO:0000256" key="1">
    <source>
        <dbReference type="ARBA" id="ARBA00001946"/>
    </source>
</evidence>
<dbReference type="OrthoDB" id="9802824at2"/>
<keyword evidence="9 15" id="KW-0479">Metal-binding</keyword>
<dbReference type="InterPro" id="IPR029057">
    <property type="entry name" value="PRTase-like"/>
</dbReference>
<feature type="domain" description="Phosphoribosyltransferase" evidence="16">
    <location>
        <begin position="8"/>
        <end position="154"/>
    </location>
</feature>
<comment type="similarity">
    <text evidence="4 15">Belongs to the purine/pyrimidine phosphoribosyltransferase family.</text>
</comment>
<dbReference type="GO" id="GO:0006166">
    <property type="term" value="P:purine ribonucleoside salvage"/>
    <property type="evidence" value="ECO:0007669"/>
    <property type="project" value="UniProtKB-KW"/>
</dbReference>
<evidence type="ECO:0000256" key="11">
    <source>
        <dbReference type="ARBA" id="ARBA00022741"/>
    </source>
</evidence>
<comment type="cofactor">
    <cofactor evidence="1 15">
        <name>Mg(2+)</name>
        <dbReference type="ChEBI" id="CHEBI:18420"/>
    </cofactor>
</comment>
<evidence type="ECO:0000256" key="2">
    <source>
        <dbReference type="ARBA" id="ARBA00004496"/>
    </source>
</evidence>
<evidence type="ECO:0000256" key="3">
    <source>
        <dbReference type="ARBA" id="ARBA00004669"/>
    </source>
</evidence>
<protein>
    <recommendedName>
        <fullName evidence="5 15">Hypoxanthine phosphoribosyltransferase</fullName>
        <ecNumber evidence="5 15">2.4.2.8</ecNumber>
    </recommendedName>
</protein>
<dbReference type="PANTHER" id="PTHR43340">
    <property type="entry name" value="HYPOXANTHINE-GUANINE PHOSPHORIBOSYLTRANSFERASE"/>
    <property type="match status" value="1"/>
</dbReference>
<evidence type="ECO:0000256" key="14">
    <source>
        <dbReference type="ARBA" id="ARBA00049402"/>
    </source>
</evidence>
<dbReference type="GO" id="GO:0006178">
    <property type="term" value="P:guanine salvage"/>
    <property type="evidence" value="ECO:0007669"/>
    <property type="project" value="TreeGrafter"/>
</dbReference>
<dbReference type="EMBL" id="CP036281">
    <property type="protein sequence ID" value="QDU81907.1"/>
    <property type="molecule type" value="Genomic_DNA"/>
</dbReference>
<name>A0A518CRQ0_9PLAN</name>
<dbReference type="KEGG" id="plon:Pla110_36580"/>
<comment type="pathway">
    <text evidence="3 15">Purine metabolism; IMP biosynthesis via salvage pathway; IMP from hypoxanthine: step 1/1.</text>
</comment>